<organism evidence="1 2">
    <name type="scientific">Peptoniphilus faecalis</name>
    <dbReference type="NCBI Taxonomy" id="2731255"/>
    <lineage>
        <taxon>Bacteria</taxon>
        <taxon>Bacillati</taxon>
        <taxon>Bacillota</taxon>
        <taxon>Tissierellia</taxon>
        <taxon>Tissierellales</taxon>
        <taxon>Peptoniphilaceae</taxon>
        <taxon>Peptoniphilus</taxon>
    </lineage>
</organism>
<reference evidence="1" key="1">
    <citation type="submission" date="2020-04" db="EMBL/GenBank/DDBJ databases">
        <title>Peptoniphilus sp. nov. isolated from swine feces.</title>
        <authorList>
            <person name="Ryu S.W."/>
        </authorList>
    </citation>
    <scope>NUCLEOTIDE SEQUENCE [LARGE SCALE GENOMIC DNA]</scope>
    <source>
        <strain evidence="1">AGMB00490</strain>
    </source>
</reference>
<dbReference type="RefSeq" id="WP_169968514.1">
    <property type="nucleotide sequence ID" value="NZ_JABDSR010000003.1"/>
</dbReference>
<evidence type="ECO:0000313" key="2">
    <source>
        <dbReference type="Proteomes" id="UP000568273"/>
    </source>
</evidence>
<dbReference type="AlphaFoldDB" id="A0A848RH50"/>
<accession>A0A848RH50</accession>
<dbReference type="EMBL" id="JABDSR010000003">
    <property type="protein sequence ID" value="NMW84753.1"/>
    <property type="molecule type" value="Genomic_DNA"/>
</dbReference>
<name>A0A848RH50_9FIRM</name>
<gene>
    <name evidence="1" type="ORF">HKO22_03210</name>
</gene>
<proteinExistence type="predicted"/>
<dbReference type="Proteomes" id="UP000568273">
    <property type="component" value="Unassembled WGS sequence"/>
</dbReference>
<evidence type="ECO:0000313" key="1">
    <source>
        <dbReference type="EMBL" id="NMW84753.1"/>
    </source>
</evidence>
<protein>
    <submittedName>
        <fullName evidence="1">Uncharacterized protein</fullName>
    </submittedName>
</protein>
<comment type="caution">
    <text evidence="1">The sequence shown here is derived from an EMBL/GenBank/DDBJ whole genome shotgun (WGS) entry which is preliminary data.</text>
</comment>
<sequence>MKTKEFIEAVKQRGYKAIESDFFYDVHNPDEERIGSVAKNMPYVCSTVSQELNSQIDKLILEYAMTPNEEREGKKKYKVTAHLDFTEDVLELDDNLTEEEVKKELYEYACSFLYWSYKKVEEN</sequence>
<keyword evidence="2" id="KW-1185">Reference proteome</keyword>